<dbReference type="EMBL" id="JANBVB010001663">
    <property type="protein sequence ID" value="KAJ2889787.1"/>
    <property type="molecule type" value="Genomic_DNA"/>
</dbReference>
<evidence type="ECO:0000313" key="2">
    <source>
        <dbReference type="Proteomes" id="UP001139981"/>
    </source>
</evidence>
<sequence length="373" mass="42218">ADLGIAMNESGSDVSKEAASMILLDDNFASIVKGIEEGRLIFANLKKSIRYTLTHSTPEVIPQILYIIVPLPPMLTSIMILVIDLGFEIFAALTYAWEPAESAGGLMKLPPRKPVTMRSIAQLRARTARQPILPAHETRAAYLFRTLRAPFTKLWWQDLMEKSDGEILVDGDLLSWSYLEAGMISVVSLVVVFFVILNHHGISPKQARAMAKDTSKNYFNKDSPDYTYYGRTFTGEDQFYALNEARTGVLFSIYILQVFNLFICKARFRLPFGKFMFRNKRTFYGFTAGLLLLVFVTYIPPLNSVFNSSYKSIPLYWLIAVGFGFLLLAYATARTLVLRKSRPVKWNPTIDGLHMHPTVWSTRHTTRSIEVSA</sequence>
<organism evidence="1 2">
    <name type="scientific">Coemansia aciculifera</name>
    <dbReference type="NCBI Taxonomy" id="417176"/>
    <lineage>
        <taxon>Eukaryota</taxon>
        <taxon>Fungi</taxon>
        <taxon>Fungi incertae sedis</taxon>
        <taxon>Zoopagomycota</taxon>
        <taxon>Kickxellomycotina</taxon>
        <taxon>Kickxellomycetes</taxon>
        <taxon>Kickxellales</taxon>
        <taxon>Kickxellaceae</taxon>
        <taxon>Coemansia</taxon>
    </lineage>
</organism>
<dbReference type="Proteomes" id="UP001139981">
    <property type="component" value="Unassembled WGS sequence"/>
</dbReference>
<evidence type="ECO:0000313" key="1">
    <source>
        <dbReference type="EMBL" id="KAJ2889787.1"/>
    </source>
</evidence>
<gene>
    <name evidence="1" type="ORF">IWW38_004498</name>
</gene>
<protein>
    <submittedName>
        <fullName evidence="1">Uncharacterized protein</fullName>
    </submittedName>
</protein>
<feature type="non-terminal residue" evidence="1">
    <location>
        <position position="1"/>
    </location>
</feature>
<comment type="caution">
    <text evidence="1">The sequence shown here is derived from an EMBL/GenBank/DDBJ whole genome shotgun (WGS) entry which is preliminary data.</text>
</comment>
<name>A0ACC1LYC8_9FUNG</name>
<keyword evidence="2" id="KW-1185">Reference proteome</keyword>
<reference evidence="1" key="1">
    <citation type="submission" date="2022-07" db="EMBL/GenBank/DDBJ databases">
        <title>Phylogenomic reconstructions and comparative analyses of Kickxellomycotina fungi.</title>
        <authorList>
            <person name="Reynolds N.K."/>
            <person name="Stajich J.E."/>
            <person name="Barry K."/>
            <person name="Grigoriev I.V."/>
            <person name="Crous P."/>
            <person name="Smith M.E."/>
        </authorList>
    </citation>
    <scope>NUCLEOTIDE SEQUENCE</scope>
    <source>
        <strain evidence="1">CBS 190363</strain>
    </source>
</reference>
<proteinExistence type="predicted"/>
<accession>A0ACC1LYC8</accession>